<keyword evidence="3 4" id="KW-0687">Ribonucleoprotein</keyword>
<dbReference type="FunFam" id="3.90.930.12:FF:000001">
    <property type="entry name" value="50S ribosomal protein L6"/>
    <property type="match status" value="1"/>
</dbReference>
<dbReference type="PIRSF" id="PIRSF002162">
    <property type="entry name" value="Ribosomal_L6"/>
    <property type="match status" value="1"/>
</dbReference>
<dbReference type="PANTHER" id="PTHR11655:SF14">
    <property type="entry name" value="LARGE RIBOSOMAL SUBUNIT PROTEIN UL6M"/>
    <property type="match status" value="1"/>
</dbReference>
<dbReference type="InterPro" id="IPR036789">
    <property type="entry name" value="Ribosomal_uL6-like_a/b-dom_sf"/>
</dbReference>
<dbReference type="InterPro" id="IPR019906">
    <property type="entry name" value="Ribosomal_uL6_bac-type"/>
</dbReference>
<comment type="subunit">
    <text evidence="4">Part of the 50S ribosomal subunit.</text>
</comment>
<evidence type="ECO:0000256" key="2">
    <source>
        <dbReference type="ARBA" id="ARBA00022980"/>
    </source>
</evidence>
<dbReference type="Gene3D" id="3.90.930.12">
    <property type="entry name" value="Ribosomal protein L6, alpha-beta domain"/>
    <property type="match status" value="2"/>
</dbReference>
<evidence type="ECO:0000256" key="1">
    <source>
        <dbReference type="ARBA" id="ARBA00009356"/>
    </source>
</evidence>
<sequence length="178" mass="19266">MSKIGKNPIAIPDKTDVSVTDGVLSVKGPLGVLEKQLPDAVTVSVENKEVKVSPANQSKLSRSLWGTFGSHIKNMIAGVNKKYEKKLELQGVGYKVELQGKVLKLNVGFSHPVMVAIPDELDVAVEKNTITVLGINKDLVGQFSANVRAVKKPEPYKGKGIRYEGEYVRQKQGKKAAG</sequence>
<evidence type="ECO:0000313" key="8">
    <source>
        <dbReference type="EMBL" id="PIR85173.1"/>
    </source>
</evidence>
<dbReference type="EMBL" id="PFBH01000014">
    <property type="protein sequence ID" value="PIR85173.1"/>
    <property type="molecule type" value="Genomic_DNA"/>
</dbReference>
<evidence type="ECO:0000256" key="5">
    <source>
        <dbReference type="RuleBase" id="RU003869"/>
    </source>
</evidence>
<name>A0A2H0UFI1_9BACT</name>
<dbReference type="InterPro" id="IPR020040">
    <property type="entry name" value="Ribosomal_uL6_a/b-dom"/>
</dbReference>
<evidence type="ECO:0000313" key="9">
    <source>
        <dbReference type="Proteomes" id="UP000229315"/>
    </source>
</evidence>
<keyword evidence="4 6" id="KW-0699">rRNA-binding</keyword>
<dbReference type="GO" id="GO:0019843">
    <property type="term" value="F:rRNA binding"/>
    <property type="evidence" value="ECO:0007669"/>
    <property type="project" value="UniProtKB-UniRule"/>
</dbReference>
<dbReference type="GO" id="GO:0003735">
    <property type="term" value="F:structural constituent of ribosome"/>
    <property type="evidence" value="ECO:0007669"/>
    <property type="project" value="UniProtKB-UniRule"/>
</dbReference>
<dbReference type="GO" id="GO:0002181">
    <property type="term" value="P:cytoplasmic translation"/>
    <property type="evidence" value="ECO:0007669"/>
    <property type="project" value="TreeGrafter"/>
</dbReference>
<evidence type="ECO:0000259" key="7">
    <source>
        <dbReference type="Pfam" id="PF00347"/>
    </source>
</evidence>
<evidence type="ECO:0000256" key="6">
    <source>
        <dbReference type="RuleBase" id="RU003870"/>
    </source>
</evidence>
<organism evidence="8 9">
    <name type="scientific">Candidatus Kaiserbacteria bacterium CG10_big_fil_rev_8_21_14_0_10_45_20</name>
    <dbReference type="NCBI Taxonomy" id="1974607"/>
    <lineage>
        <taxon>Bacteria</taxon>
        <taxon>Candidatus Kaiseribacteriota</taxon>
    </lineage>
</organism>
<dbReference type="HAMAP" id="MF_01365_B">
    <property type="entry name" value="Ribosomal_uL6_B"/>
    <property type="match status" value="1"/>
</dbReference>
<proteinExistence type="inferred from homology"/>
<dbReference type="PANTHER" id="PTHR11655">
    <property type="entry name" value="60S/50S RIBOSOMAL PROTEIN L6/L9"/>
    <property type="match status" value="1"/>
</dbReference>
<comment type="caution">
    <text evidence="8">The sequence shown here is derived from an EMBL/GenBank/DDBJ whole genome shotgun (WGS) entry which is preliminary data.</text>
</comment>
<feature type="domain" description="Large ribosomal subunit protein uL6 alpha-beta" evidence="7">
    <location>
        <begin position="91"/>
        <end position="163"/>
    </location>
</feature>
<dbReference type="GO" id="GO:0022625">
    <property type="term" value="C:cytosolic large ribosomal subunit"/>
    <property type="evidence" value="ECO:0007669"/>
    <property type="project" value="UniProtKB-UniRule"/>
</dbReference>
<comment type="similarity">
    <text evidence="1 4 5">Belongs to the universal ribosomal protein uL6 family.</text>
</comment>
<evidence type="ECO:0000256" key="4">
    <source>
        <dbReference type="HAMAP-Rule" id="MF_01365"/>
    </source>
</evidence>
<dbReference type="Pfam" id="PF00347">
    <property type="entry name" value="Ribosomal_L6"/>
    <property type="match status" value="2"/>
</dbReference>
<dbReference type="InterPro" id="IPR000702">
    <property type="entry name" value="Ribosomal_uL6-like"/>
</dbReference>
<dbReference type="NCBIfam" id="TIGR03654">
    <property type="entry name" value="L6_bact"/>
    <property type="match status" value="1"/>
</dbReference>
<protein>
    <recommendedName>
        <fullName evidence="4">Large ribosomal subunit protein uL6</fullName>
    </recommendedName>
</protein>
<dbReference type="AlphaFoldDB" id="A0A2H0UFI1"/>
<evidence type="ECO:0000256" key="3">
    <source>
        <dbReference type="ARBA" id="ARBA00023274"/>
    </source>
</evidence>
<gene>
    <name evidence="4" type="primary">rplF</name>
    <name evidence="8" type="ORF">COU15_02065</name>
</gene>
<dbReference type="InterPro" id="IPR002358">
    <property type="entry name" value="Ribosomal_uL6_CS"/>
</dbReference>
<dbReference type="Proteomes" id="UP000229315">
    <property type="component" value="Unassembled WGS sequence"/>
</dbReference>
<keyword evidence="4 6" id="KW-0694">RNA-binding</keyword>
<comment type="function">
    <text evidence="4 6">This protein binds to the 23S rRNA, and is important in its secondary structure. It is located near the subunit interface in the base of the L7/L12 stalk, and near the tRNA binding site of the peptidyltransferase center.</text>
</comment>
<dbReference type="PRINTS" id="PR00059">
    <property type="entry name" value="RIBOSOMALL6"/>
</dbReference>
<feature type="domain" description="Large ribosomal subunit protein uL6 alpha-beta" evidence="7">
    <location>
        <begin position="11"/>
        <end position="81"/>
    </location>
</feature>
<reference evidence="9" key="1">
    <citation type="submission" date="2017-09" db="EMBL/GenBank/DDBJ databases">
        <title>Depth-based differentiation of microbial function through sediment-hosted aquifers and enrichment of novel symbionts in the deep terrestrial subsurface.</title>
        <authorList>
            <person name="Probst A.J."/>
            <person name="Ladd B."/>
            <person name="Jarett J.K."/>
            <person name="Geller-Mcgrath D.E."/>
            <person name="Sieber C.M.K."/>
            <person name="Emerson J.B."/>
            <person name="Anantharaman K."/>
            <person name="Thomas B.C."/>
            <person name="Malmstrom R."/>
            <person name="Stieglmeier M."/>
            <person name="Klingl A."/>
            <person name="Woyke T."/>
            <person name="Ryan C.M."/>
            <person name="Banfield J.F."/>
        </authorList>
    </citation>
    <scope>NUCLEOTIDE SEQUENCE [LARGE SCALE GENOMIC DNA]</scope>
</reference>
<dbReference type="PROSITE" id="PS00525">
    <property type="entry name" value="RIBOSOMAL_L6_1"/>
    <property type="match status" value="1"/>
</dbReference>
<accession>A0A2H0UFI1</accession>
<dbReference type="SUPFAM" id="SSF56053">
    <property type="entry name" value="Ribosomal protein L6"/>
    <property type="match status" value="2"/>
</dbReference>
<keyword evidence="2 4" id="KW-0689">Ribosomal protein</keyword>